<protein>
    <submittedName>
        <fullName evidence="1">Uncharacterized protein</fullName>
    </submittedName>
</protein>
<evidence type="ECO:0000313" key="1">
    <source>
        <dbReference type="EMBL" id="BAS26740.1"/>
    </source>
</evidence>
<organism evidence="1 2">
    <name type="scientific">Limnochorda pilosa</name>
    <dbReference type="NCBI Taxonomy" id="1555112"/>
    <lineage>
        <taxon>Bacteria</taxon>
        <taxon>Bacillati</taxon>
        <taxon>Bacillota</taxon>
        <taxon>Limnochordia</taxon>
        <taxon>Limnochordales</taxon>
        <taxon>Limnochordaceae</taxon>
        <taxon>Limnochorda</taxon>
    </lineage>
</organism>
<proteinExistence type="predicted"/>
<name>A0A0K2SI30_LIMPI</name>
<dbReference type="Proteomes" id="UP000065807">
    <property type="component" value="Chromosome"/>
</dbReference>
<keyword evidence="2" id="KW-1185">Reference proteome</keyword>
<dbReference type="AlphaFoldDB" id="A0A0K2SI30"/>
<sequence length="156" mass="17461">MKVAVAESVTARQPSHRAEYGLALRLRERRAAGDLLPQERTLIVQPGRSFVRVQVEVHLSQPKGHRLDRIRVAQHGLHHRQTVHPFEDKAQSSIELDPAADGRYGEPDGVSRGRLPLLGLYRPRRGARTVELEDTALAPRVDVRCSAGRDGVSWFP</sequence>
<accession>A0A0K2SI30</accession>
<reference evidence="2" key="1">
    <citation type="submission" date="2015-07" db="EMBL/GenBank/DDBJ databases">
        <title>Complete genome sequence and phylogenetic analysis of Limnochorda pilosa.</title>
        <authorList>
            <person name="Watanabe M."/>
            <person name="Kojima H."/>
            <person name="Fukui M."/>
        </authorList>
    </citation>
    <scope>NUCLEOTIDE SEQUENCE [LARGE SCALE GENOMIC DNA]</scope>
    <source>
        <strain evidence="2">HC45</strain>
    </source>
</reference>
<evidence type="ECO:0000313" key="2">
    <source>
        <dbReference type="Proteomes" id="UP000065807"/>
    </source>
</evidence>
<gene>
    <name evidence="1" type="ORF">LIP_0883</name>
</gene>
<dbReference type="EMBL" id="AP014924">
    <property type="protein sequence ID" value="BAS26740.1"/>
    <property type="molecule type" value="Genomic_DNA"/>
</dbReference>
<dbReference type="KEGG" id="lpil:LIP_0883"/>
<reference evidence="2" key="2">
    <citation type="journal article" date="2016" name="Int. J. Syst. Evol. Microbiol.">
        <title>Complete genome sequence and cell structure of Limnochorda pilosa, a Gram-negative spore-former within the phylum Firmicutes.</title>
        <authorList>
            <person name="Watanabe M."/>
            <person name="Kojima H."/>
            <person name="Fukui M."/>
        </authorList>
    </citation>
    <scope>NUCLEOTIDE SEQUENCE [LARGE SCALE GENOMIC DNA]</scope>
    <source>
        <strain evidence="2">HC45</strain>
    </source>
</reference>